<dbReference type="EMBL" id="DXEW01000036">
    <property type="protein sequence ID" value="HIX51096.1"/>
    <property type="molecule type" value="Genomic_DNA"/>
</dbReference>
<gene>
    <name evidence="1" type="ORF">H9851_07450</name>
</gene>
<sequence>MIASLSFFIIISPRRAKVNSCAENFSEEKRSSCVCVLRGGQKSIAVPKIFPKKSAPRARCVLRGGQNFPECRLLSVPNGFWLHFCQK</sequence>
<protein>
    <submittedName>
        <fullName evidence="1">Uncharacterized protein</fullName>
    </submittedName>
</protein>
<comment type="caution">
    <text evidence="1">The sequence shown here is derived from an EMBL/GenBank/DDBJ whole genome shotgun (WGS) entry which is preliminary data.</text>
</comment>
<reference evidence="1" key="2">
    <citation type="submission" date="2021-04" db="EMBL/GenBank/DDBJ databases">
        <authorList>
            <person name="Gilroy R."/>
        </authorList>
    </citation>
    <scope>NUCLEOTIDE SEQUENCE</scope>
    <source>
        <strain evidence="1">2189</strain>
    </source>
</reference>
<evidence type="ECO:0000313" key="1">
    <source>
        <dbReference type="EMBL" id="HIX51096.1"/>
    </source>
</evidence>
<dbReference type="Proteomes" id="UP000886847">
    <property type="component" value="Unassembled WGS sequence"/>
</dbReference>
<accession>A0A9D1W1K2</accession>
<reference evidence="1" key="1">
    <citation type="journal article" date="2021" name="PeerJ">
        <title>Extensive microbial diversity within the chicken gut microbiome revealed by metagenomics and culture.</title>
        <authorList>
            <person name="Gilroy R."/>
            <person name="Ravi A."/>
            <person name="Getino M."/>
            <person name="Pursley I."/>
            <person name="Horton D.L."/>
            <person name="Alikhan N.F."/>
            <person name="Baker D."/>
            <person name="Gharbi K."/>
            <person name="Hall N."/>
            <person name="Watson M."/>
            <person name="Adriaenssens E.M."/>
            <person name="Foster-Nyarko E."/>
            <person name="Jarju S."/>
            <person name="Secka A."/>
            <person name="Antonio M."/>
            <person name="Oren A."/>
            <person name="Chaudhuri R.R."/>
            <person name="La Ragione R."/>
            <person name="Hildebrand F."/>
            <person name="Pallen M.J."/>
        </authorList>
    </citation>
    <scope>NUCLEOTIDE SEQUENCE</scope>
    <source>
        <strain evidence="1">2189</strain>
    </source>
</reference>
<evidence type="ECO:0000313" key="2">
    <source>
        <dbReference type="Proteomes" id="UP000886847"/>
    </source>
</evidence>
<proteinExistence type="predicted"/>
<name>A0A9D1W1K2_9FIRM</name>
<organism evidence="1 2">
    <name type="scientific">Candidatus Borkfalkia faecavium</name>
    <dbReference type="NCBI Taxonomy" id="2838508"/>
    <lineage>
        <taxon>Bacteria</taxon>
        <taxon>Bacillati</taxon>
        <taxon>Bacillota</taxon>
        <taxon>Clostridia</taxon>
        <taxon>Christensenellales</taxon>
        <taxon>Christensenellaceae</taxon>
        <taxon>Candidatus Borkfalkia</taxon>
    </lineage>
</organism>
<dbReference type="AlphaFoldDB" id="A0A9D1W1K2"/>